<dbReference type="PANTHER" id="PTHR18871:SF2">
    <property type="entry name" value="CENTROSOMAL PROTEIN OF 112 KDA"/>
    <property type="match status" value="1"/>
</dbReference>
<dbReference type="HOGENOM" id="CLU_1481466_0_0_1"/>
<sequence length="182" mass="21673">MEMHQHHAAELERQAQKSKSRLDQLEADHRQRLDRAHDRISEAQRKETEMRETMIGVKREVEEQMVEETKRREDEVARMKMQHHATVVNLQNELEAEREKLHIIQRDTHKLEYDLRDQLTKVKLKCEDRLKDTLPKSLKQDLEQTISCLRSQVKSLQQRVNVLSEDVDLDATFNSSRSSLRL</sequence>
<reference evidence="3" key="2">
    <citation type="submission" date="2025-08" db="UniProtKB">
        <authorList>
            <consortium name="Ensembl"/>
        </authorList>
    </citation>
    <scope>IDENTIFICATION</scope>
</reference>
<evidence type="ECO:0000313" key="4">
    <source>
        <dbReference type="Proteomes" id="UP000007875"/>
    </source>
</evidence>
<evidence type="ECO:0000256" key="1">
    <source>
        <dbReference type="SAM" id="Coils"/>
    </source>
</evidence>
<protein>
    <submittedName>
        <fullName evidence="3">Uncharacterized protein</fullName>
    </submittedName>
</protein>
<reference evidence="3" key="3">
    <citation type="submission" date="2025-09" db="UniProtKB">
        <authorList>
            <consortium name="Ensembl"/>
        </authorList>
    </citation>
    <scope>IDENTIFICATION</scope>
</reference>
<reference evidence="4" key="1">
    <citation type="submission" date="2003-08" db="EMBL/GenBank/DDBJ databases">
        <authorList>
            <person name="Birren B."/>
            <person name="Nusbaum C."/>
            <person name="Abebe A."/>
            <person name="Abouelleil A."/>
            <person name="Adekoya E."/>
            <person name="Ait-zahra M."/>
            <person name="Allen N."/>
            <person name="Allen T."/>
            <person name="An P."/>
            <person name="Anderson M."/>
            <person name="Anderson S."/>
            <person name="Arachchi H."/>
            <person name="Armbruster J."/>
            <person name="Bachantsang P."/>
            <person name="Baldwin J."/>
            <person name="Barry A."/>
            <person name="Bayul T."/>
            <person name="Blitshsteyn B."/>
            <person name="Bloom T."/>
            <person name="Blye J."/>
            <person name="Boguslavskiy L."/>
            <person name="Borowsky M."/>
            <person name="Boukhgalter B."/>
            <person name="Brunache A."/>
            <person name="Butler J."/>
            <person name="Calixte N."/>
            <person name="Calvo S."/>
            <person name="Camarata J."/>
            <person name="Campo K."/>
            <person name="Chang J."/>
            <person name="Cheshatsang Y."/>
            <person name="Citroen M."/>
            <person name="Collymore A."/>
            <person name="Considine T."/>
            <person name="Cook A."/>
            <person name="Cooke P."/>
            <person name="Corum B."/>
            <person name="Cuomo C."/>
            <person name="David R."/>
            <person name="Dawoe T."/>
            <person name="Degray S."/>
            <person name="Dodge S."/>
            <person name="Dooley K."/>
            <person name="Dorje P."/>
            <person name="Dorjee K."/>
            <person name="Dorris L."/>
            <person name="Duffey N."/>
            <person name="Dupes A."/>
            <person name="Elkins T."/>
            <person name="Engels R."/>
            <person name="Erickson J."/>
            <person name="Farina A."/>
            <person name="Faro S."/>
            <person name="Ferreira P."/>
            <person name="Fischer H."/>
            <person name="Fitzgerald M."/>
            <person name="Foley K."/>
            <person name="Gage D."/>
            <person name="Galagan J."/>
            <person name="Gearin G."/>
            <person name="Gnerre S."/>
            <person name="Gnirke A."/>
            <person name="Goyette A."/>
            <person name="Graham J."/>
            <person name="Grandbois E."/>
            <person name="Gyaltsen K."/>
            <person name="Hafez N."/>
            <person name="Hagopian D."/>
            <person name="Hagos B."/>
            <person name="Hall J."/>
            <person name="Hatcher B."/>
            <person name="Heller A."/>
            <person name="Higgins H."/>
            <person name="Honan T."/>
            <person name="Horn A."/>
            <person name="Houde N."/>
            <person name="Hughes L."/>
            <person name="Hulme W."/>
            <person name="Husby E."/>
            <person name="Iliev I."/>
            <person name="Jaffe D."/>
            <person name="Jones C."/>
            <person name="Kamal M."/>
            <person name="Kamat A."/>
            <person name="Kamvysselis M."/>
            <person name="Karlsson E."/>
            <person name="Kells C."/>
            <person name="Kieu A."/>
            <person name="Kisner P."/>
            <person name="Kodira C."/>
            <person name="Kulbokas E."/>
            <person name="Labutti K."/>
            <person name="Lama D."/>
            <person name="Landers T."/>
            <person name="Leger J."/>
            <person name="Levine S."/>
            <person name="Lewis D."/>
            <person name="Lewis T."/>
            <person name="Lindblad-toh K."/>
            <person name="Liu X."/>
            <person name="Lokyitsang T."/>
            <person name="Lokyitsang Y."/>
            <person name="Lucien O."/>
            <person name="Lui A."/>
            <person name="Ma L.J."/>
            <person name="Mabbitt R."/>
            <person name="Macdonald J."/>
            <person name="Maclean C."/>
            <person name="Major J."/>
            <person name="Manning J."/>
            <person name="Marabella R."/>
            <person name="Maru K."/>
            <person name="Matthews C."/>
            <person name="Mauceli E."/>
            <person name="Mccarthy M."/>
            <person name="Mcdonough S."/>
            <person name="Mcghee T."/>
            <person name="Meldrim J."/>
            <person name="Meneus L."/>
            <person name="Mesirov J."/>
            <person name="Mihalev A."/>
            <person name="Mihova T."/>
            <person name="Mikkelsen T."/>
            <person name="Mlenga V."/>
            <person name="Moru K."/>
            <person name="Mozes J."/>
            <person name="Mulrain L."/>
            <person name="Munson G."/>
            <person name="Naylor J."/>
            <person name="Newes C."/>
            <person name="Nguyen C."/>
            <person name="Nguyen N."/>
            <person name="Nguyen T."/>
            <person name="Nicol R."/>
            <person name="Nielsen C."/>
            <person name="Nizzari M."/>
            <person name="Norbu C."/>
            <person name="Norbu N."/>
            <person name="O'donnell P."/>
            <person name="Okoawo O."/>
            <person name="O'leary S."/>
            <person name="Omotosho B."/>
            <person name="O'neill K."/>
            <person name="Osman S."/>
            <person name="Parker S."/>
            <person name="Perrin D."/>
            <person name="Phunkhang P."/>
            <person name="Piqani B."/>
            <person name="Purcell S."/>
            <person name="Rachupka T."/>
            <person name="Ramasamy U."/>
            <person name="Rameau R."/>
            <person name="Ray V."/>
            <person name="Raymond C."/>
            <person name="Retta R."/>
            <person name="Richardson S."/>
            <person name="Rise C."/>
            <person name="Rodriguez J."/>
            <person name="Rogers J."/>
            <person name="Rogov P."/>
            <person name="Rutman M."/>
            <person name="Schupbach R."/>
            <person name="Seaman C."/>
            <person name="Settipalli S."/>
            <person name="Sharpe T."/>
            <person name="Sheridan J."/>
            <person name="Sherpa N."/>
            <person name="Shi J."/>
            <person name="Smirnov S."/>
            <person name="Smith C."/>
            <person name="Sougnez C."/>
            <person name="Spencer B."/>
            <person name="Stalker J."/>
            <person name="Stange-thomann N."/>
            <person name="Stavropoulos S."/>
            <person name="Stetson K."/>
            <person name="Stone C."/>
            <person name="Stone S."/>
            <person name="Stubbs M."/>
            <person name="Talamas J."/>
            <person name="Tchuinga P."/>
            <person name="Tenzing P."/>
            <person name="Tesfaye S."/>
            <person name="Theodore J."/>
            <person name="Thoulutsang Y."/>
            <person name="Topham K."/>
            <person name="Towey S."/>
            <person name="Tsamla T."/>
            <person name="Tsomo N."/>
            <person name="Vallee D."/>
            <person name="Vassiliev H."/>
            <person name="Venkataraman V."/>
            <person name="Vinson J."/>
            <person name="Vo A."/>
            <person name="Wade C."/>
            <person name="Wang S."/>
            <person name="Wangchuk T."/>
            <person name="Wangdi T."/>
            <person name="Whittaker C."/>
            <person name="Wilkinson J."/>
            <person name="Wu Y."/>
            <person name="Wyman D."/>
            <person name="Yadav S."/>
            <person name="Yang S."/>
            <person name="Yang X."/>
            <person name="Yeager S."/>
            <person name="Yee E."/>
            <person name="Young G."/>
            <person name="Zainoun J."/>
            <person name="Zembeck L."/>
            <person name="Zimmer A."/>
            <person name="Zody M."/>
            <person name="Lander E."/>
        </authorList>
    </citation>
    <scope>NUCLEOTIDE SEQUENCE [LARGE SCALE GENOMIC DNA]</scope>
</reference>
<proteinExistence type="predicted"/>
<dbReference type="eggNOG" id="ENOG502QQAE">
    <property type="taxonomic scope" value="Eukaryota"/>
</dbReference>
<dbReference type="GeneTree" id="ENSGT00390000006544"/>
<dbReference type="InterPro" id="IPR055310">
    <property type="entry name" value="CEP112"/>
</dbReference>
<dbReference type="InParanoid" id="H2ZH02"/>
<dbReference type="PANTHER" id="PTHR18871">
    <property type="entry name" value="CENTROSOMAL PROTEIN OF 112 KDA"/>
    <property type="match status" value="1"/>
</dbReference>
<organism evidence="3 4">
    <name type="scientific">Ciona savignyi</name>
    <name type="common">Pacific transparent sea squirt</name>
    <dbReference type="NCBI Taxonomy" id="51511"/>
    <lineage>
        <taxon>Eukaryota</taxon>
        <taxon>Metazoa</taxon>
        <taxon>Chordata</taxon>
        <taxon>Tunicata</taxon>
        <taxon>Ascidiacea</taxon>
        <taxon>Phlebobranchia</taxon>
        <taxon>Cionidae</taxon>
        <taxon>Ciona</taxon>
    </lineage>
</organism>
<dbReference type="STRING" id="51511.ENSCSAVP00000016868"/>
<feature type="region of interest" description="Disordered" evidence="2">
    <location>
        <begin position="1"/>
        <end position="51"/>
    </location>
</feature>
<keyword evidence="1" id="KW-0175">Coiled coil</keyword>
<accession>H2ZH02</accession>
<evidence type="ECO:0000313" key="3">
    <source>
        <dbReference type="Ensembl" id="ENSCSAVP00000016868.1"/>
    </source>
</evidence>
<dbReference type="Proteomes" id="UP000007875">
    <property type="component" value="Unassembled WGS sequence"/>
</dbReference>
<keyword evidence="4" id="KW-1185">Reference proteome</keyword>
<feature type="coiled-coil region" evidence="1">
    <location>
        <begin position="139"/>
        <end position="166"/>
    </location>
</feature>
<dbReference type="Ensembl" id="ENSCSAVT00000017050.1">
    <property type="protein sequence ID" value="ENSCSAVP00000016868.1"/>
    <property type="gene ID" value="ENSCSAVG00000009916.1"/>
</dbReference>
<dbReference type="AlphaFoldDB" id="H2ZH02"/>
<evidence type="ECO:0000256" key="2">
    <source>
        <dbReference type="SAM" id="MobiDB-lite"/>
    </source>
</evidence>
<name>H2ZH02_CIOSA</name>
<dbReference type="OMA" id="GMREENC"/>